<feature type="transmembrane region" description="Helical" evidence="6">
    <location>
        <begin position="265"/>
        <end position="286"/>
    </location>
</feature>
<evidence type="ECO:0000259" key="8">
    <source>
        <dbReference type="PROSITE" id="PS50835"/>
    </source>
</evidence>
<dbReference type="InterPro" id="IPR013783">
    <property type="entry name" value="Ig-like_fold"/>
</dbReference>
<dbReference type="GO" id="GO:0016020">
    <property type="term" value="C:membrane"/>
    <property type="evidence" value="ECO:0007669"/>
    <property type="project" value="UniProtKB-SubCell"/>
</dbReference>
<keyword evidence="6" id="KW-0812">Transmembrane</keyword>
<evidence type="ECO:0000256" key="3">
    <source>
        <dbReference type="ARBA" id="ARBA00023136"/>
    </source>
</evidence>
<evidence type="ECO:0000313" key="9">
    <source>
        <dbReference type="EMBL" id="CAD7666234.1"/>
    </source>
</evidence>
<keyword evidence="3 6" id="KW-0472">Membrane</keyword>
<evidence type="ECO:0000256" key="4">
    <source>
        <dbReference type="ARBA" id="ARBA00023180"/>
    </source>
</evidence>
<dbReference type="PANTHER" id="PTHR12080">
    <property type="entry name" value="SIGNALING LYMPHOCYTIC ACTIVATION MOLECULE"/>
    <property type="match status" value="1"/>
</dbReference>
<dbReference type="Proteomes" id="UP000645828">
    <property type="component" value="Unassembled WGS sequence"/>
</dbReference>
<organism evidence="9 11">
    <name type="scientific">Nyctereutes procyonoides</name>
    <name type="common">Raccoon dog</name>
    <name type="synonym">Canis procyonoides</name>
    <dbReference type="NCBI Taxonomy" id="34880"/>
    <lineage>
        <taxon>Eukaryota</taxon>
        <taxon>Metazoa</taxon>
        <taxon>Chordata</taxon>
        <taxon>Craniata</taxon>
        <taxon>Vertebrata</taxon>
        <taxon>Euteleostomi</taxon>
        <taxon>Mammalia</taxon>
        <taxon>Eutheria</taxon>
        <taxon>Laurasiatheria</taxon>
        <taxon>Carnivora</taxon>
        <taxon>Caniformia</taxon>
        <taxon>Canidae</taxon>
        <taxon>Nyctereutes</taxon>
    </lineage>
</organism>
<dbReference type="AlphaFoldDB" id="A0A811XPM9"/>
<dbReference type="PANTHER" id="PTHR12080:SF110">
    <property type="entry name" value="IG-LIKE DOMAIN-CONTAINING PROTEIN"/>
    <property type="match status" value="1"/>
</dbReference>
<comment type="caution">
    <text evidence="9">The sequence shown here is derived from an EMBL/GenBank/DDBJ whole genome shotgun (WGS) entry which is preliminary data.</text>
</comment>
<name>A0A811XPM9_NYCPR</name>
<feature type="chain" id="PRO_5033613631" evidence="7">
    <location>
        <begin position="34"/>
        <end position="422"/>
    </location>
</feature>
<dbReference type="EMBL" id="CAJHUB010000528">
    <property type="protein sequence ID" value="CAD7666234.1"/>
    <property type="molecule type" value="Genomic_DNA"/>
</dbReference>
<feature type="signal peptide" evidence="7">
    <location>
        <begin position="1"/>
        <end position="33"/>
    </location>
</feature>
<keyword evidence="6" id="KW-1133">Transmembrane helix</keyword>
<evidence type="ECO:0000256" key="1">
    <source>
        <dbReference type="ARBA" id="ARBA00004370"/>
    </source>
</evidence>
<dbReference type="InterPro" id="IPR007110">
    <property type="entry name" value="Ig-like_dom"/>
</dbReference>
<protein>
    <submittedName>
        <fullName evidence="9">(raccoon dog) hypothetical protein</fullName>
    </submittedName>
</protein>
<keyword evidence="11" id="KW-1185">Reference proteome</keyword>
<evidence type="ECO:0000256" key="7">
    <source>
        <dbReference type="SAM" id="SignalP"/>
    </source>
</evidence>
<evidence type="ECO:0000256" key="5">
    <source>
        <dbReference type="SAM" id="MobiDB-lite"/>
    </source>
</evidence>
<keyword evidence="2 7" id="KW-0732">Signal</keyword>
<sequence length="422" mass="45779">MGPCSEDPHLGGASWLLGLTSLLLSVCSTGTQGSAAHGSGVEDSGNPVSLKGMQGASVLFQVLRNPDLPAGVELEKMTWGMFSGAKYTAVLQVSPPSRDPEWVNFQDKFQKRVRVLNMTTLRMNNLTLEDTGLYRVRDSYTRGRQYDQDFHLTVYEPLPLPQIWAKDRFITPGWCNVTVKCDTMGTREDLTLSWESRRLPRELEQWGATGPAPNPWTLALSLPLSQPSASLTCVLSNQEDQKTVTLDLGDICGHDPQGQADAPQLPSILGTVVVLLLILGAGLFLWRTRVKKSLEPGRGRLHFSSPGPHTSLPWTLGSLPPAFTAQGMSLQEAGGGGHGLGVMERRVQVSRAQTSAPSVYDPGAGSQEEHRDPDGGIHYAELNRQGSGDSRNKVRLGEGAAWVLPHPSVPGYVLSIPVIHRV</sequence>
<evidence type="ECO:0000313" key="10">
    <source>
        <dbReference type="EMBL" id="CAD7674716.1"/>
    </source>
</evidence>
<gene>
    <name evidence="9" type="ORF">NYPRO_LOCUS44</name>
    <name evidence="10" type="ORF">NYPRO_LOCUS7511</name>
</gene>
<dbReference type="InterPro" id="IPR036179">
    <property type="entry name" value="Ig-like_dom_sf"/>
</dbReference>
<feature type="region of interest" description="Disordered" evidence="5">
    <location>
        <begin position="352"/>
        <end position="375"/>
    </location>
</feature>
<evidence type="ECO:0000313" key="11">
    <source>
        <dbReference type="Proteomes" id="UP000645828"/>
    </source>
</evidence>
<dbReference type="PROSITE" id="PS50835">
    <property type="entry name" value="IG_LIKE"/>
    <property type="match status" value="1"/>
</dbReference>
<reference evidence="9" key="1">
    <citation type="submission" date="2020-12" db="EMBL/GenBank/DDBJ databases">
        <authorList>
            <consortium name="Molecular Ecology Group"/>
        </authorList>
    </citation>
    <scope>NUCLEOTIDE SEQUENCE</scope>
    <source>
        <strain evidence="9">TBG_1078</strain>
    </source>
</reference>
<dbReference type="SUPFAM" id="SSF48726">
    <property type="entry name" value="Immunoglobulin"/>
    <property type="match status" value="1"/>
</dbReference>
<dbReference type="Gene3D" id="2.60.40.10">
    <property type="entry name" value="Immunoglobulins"/>
    <property type="match status" value="2"/>
</dbReference>
<keyword evidence="4" id="KW-0325">Glycoprotein</keyword>
<evidence type="ECO:0000256" key="2">
    <source>
        <dbReference type="ARBA" id="ARBA00022729"/>
    </source>
</evidence>
<accession>A0A811XPM9</accession>
<dbReference type="InterPro" id="IPR015631">
    <property type="entry name" value="CD2/SLAM_rcpt"/>
</dbReference>
<proteinExistence type="predicted"/>
<evidence type="ECO:0000256" key="6">
    <source>
        <dbReference type="SAM" id="Phobius"/>
    </source>
</evidence>
<dbReference type="EMBL" id="CAJHUB010000673">
    <property type="protein sequence ID" value="CAD7674716.1"/>
    <property type="molecule type" value="Genomic_DNA"/>
</dbReference>
<feature type="domain" description="Ig-like" evidence="8">
    <location>
        <begin position="161"/>
        <end position="245"/>
    </location>
</feature>
<comment type="subcellular location">
    <subcellularLocation>
        <location evidence="1">Membrane</location>
    </subcellularLocation>
</comment>